<protein>
    <recommendedName>
        <fullName evidence="4">ABC transporter domain-containing protein</fullName>
    </recommendedName>
</protein>
<keyword evidence="3" id="KW-0472">Membrane</keyword>
<dbReference type="Pfam" id="PF03649">
    <property type="entry name" value="UPF0014"/>
    <property type="match status" value="1"/>
</dbReference>
<dbReference type="SMART" id="SM00382">
    <property type="entry name" value="AAA"/>
    <property type="match status" value="1"/>
</dbReference>
<dbReference type="InterPro" id="IPR003439">
    <property type="entry name" value="ABC_transporter-like_ATP-bd"/>
</dbReference>
<feature type="transmembrane region" description="Helical" evidence="3">
    <location>
        <begin position="202"/>
        <end position="225"/>
    </location>
</feature>
<evidence type="ECO:0000313" key="5">
    <source>
        <dbReference type="EMBL" id="KAL3826459.1"/>
    </source>
</evidence>
<sequence>MWKRETEMRVSLDGAAFVYRSLSLQARMDVGAAALQKWPLVMPSRLSASSMPIVSSWTTSILRPESSSSTSLDPTQLASSISTILVTAGLLHVLDLRAQSRRMVSAAARMSAQLVLMGTFVLAPLFSFVSTSIPKMLAWLIVVAVLASREAVSRSKYTYGGQMLDCFVAVIGGVGLTLAHLVTCVLRTPLRPSSAIPGAETVVPIAGMLFGSALSATSLGMSILLSNFLGGGRERVELRLSRGANVWEAALPAVREAVEAALMPTVNAMAAAGIIFMPGMMTGQILGGSSPSQAAAYQLMIYFAIAASRTLTAIFLAFIIIARMFDLRRQALVPWRWIPGLMTSEKTGGTRGMNNRFAHPPPHSKFSLIEQASPKDKTLLPPLLRVQQLTVESTNLFVPLLEVHAGDRIGISGRSGIGKSQLLRALARLDPLSSDHRPINAGSAITFLGHSFSDIDPAEWRSKVMWVSQDRPTISGTPRDFYEEVSSYRSRHLSKMIENGEEEHLQQPLITPMEIAREWNLPAKTWDQPWNAVSGGEAQRLSLAIALSLRPKLLLLDEPTSSCDVDTTSKIEMSLVEMNATIVMVSHSEKQLQRLCPKMVLLSSSIA</sequence>
<reference evidence="5 6" key="1">
    <citation type="submission" date="2024-10" db="EMBL/GenBank/DDBJ databases">
        <title>Updated reference genomes for cyclostephanoid diatoms.</title>
        <authorList>
            <person name="Roberts W.R."/>
            <person name="Alverson A.J."/>
        </authorList>
    </citation>
    <scope>NUCLEOTIDE SEQUENCE [LARGE SCALE GENOMIC DNA]</scope>
    <source>
        <strain evidence="5 6">AJA228-03</strain>
    </source>
</reference>
<feature type="transmembrane region" description="Helical" evidence="3">
    <location>
        <begin position="299"/>
        <end position="322"/>
    </location>
</feature>
<dbReference type="InterPro" id="IPR003593">
    <property type="entry name" value="AAA+_ATPase"/>
</dbReference>
<evidence type="ECO:0000256" key="2">
    <source>
        <dbReference type="ARBA" id="ARBA00022840"/>
    </source>
</evidence>
<feature type="transmembrane region" description="Helical" evidence="3">
    <location>
        <begin position="136"/>
        <end position="152"/>
    </location>
</feature>
<dbReference type="Gene3D" id="3.40.50.300">
    <property type="entry name" value="P-loop containing nucleotide triphosphate hydrolases"/>
    <property type="match status" value="1"/>
</dbReference>
<dbReference type="Proteomes" id="UP001530377">
    <property type="component" value="Unassembled WGS sequence"/>
</dbReference>
<feature type="transmembrane region" description="Helical" evidence="3">
    <location>
        <begin position="164"/>
        <end position="182"/>
    </location>
</feature>
<dbReference type="InterPro" id="IPR027417">
    <property type="entry name" value="P-loop_NTPase"/>
</dbReference>
<feature type="domain" description="ABC transporter" evidence="4">
    <location>
        <begin position="378"/>
        <end position="606"/>
    </location>
</feature>
<feature type="transmembrane region" description="Helical" evidence="3">
    <location>
        <begin position="265"/>
        <end position="287"/>
    </location>
</feature>
<organism evidence="5 6">
    <name type="scientific">Cyclostephanos tholiformis</name>
    <dbReference type="NCBI Taxonomy" id="382380"/>
    <lineage>
        <taxon>Eukaryota</taxon>
        <taxon>Sar</taxon>
        <taxon>Stramenopiles</taxon>
        <taxon>Ochrophyta</taxon>
        <taxon>Bacillariophyta</taxon>
        <taxon>Coscinodiscophyceae</taxon>
        <taxon>Thalassiosirophycidae</taxon>
        <taxon>Stephanodiscales</taxon>
        <taxon>Stephanodiscaceae</taxon>
        <taxon>Cyclostephanos</taxon>
    </lineage>
</organism>
<evidence type="ECO:0000256" key="3">
    <source>
        <dbReference type="SAM" id="Phobius"/>
    </source>
</evidence>
<dbReference type="PROSITE" id="PS00211">
    <property type="entry name" value="ABC_TRANSPORTER_1"/>
    <property type="match status" value="1"/>
</dbReference>
<dbReference type="PANTHER" id="PTHR43119:SF1">
    <property type="entry name" value="ABC TRANSPORTER DOMAIN-CONTAINING PROTEIN"/>
    <property type="match status" value="1"/>
</dbReference>
<feature type="transmembrane region" description="Helical" evidence="3">
    <location>
        <begin position="106"/>
        <end position="130"/>
    </location>
</feature>
<keyword evidence="1" id="KW-0547">Nucleotide-binding</keyword>
<name>A0ABD3SPE8_9STRA</name>
<proteinExistence type="predicted"/>
<evidence type="ECO:0000259" key="4">
    <source>
        <dbReference type="PROSITE" id="PS50893"/>
    </source>
</evidence>
<dbReference type="PANTHER" id="PTHR43119">
    <property type="entry name" value="ABC TRANSPORT PROTEIN ATP-BINDING COMPONENT-RELATED"/>
    <property type="match status" value="1"/>
</dbReference>
<accession>A0ABD3SPE8</accession>
<keyword evidence="6" id="KW-1185">Reference proteome</keyword>
<comment type="caution">
    <text evidence="5">The sequence shown here is derived from an EMBL/GenBank/DDBJ whole genome shotgun (WGS) entry which is preliminary data.</text>
</comment>
<dbReference type="AlphaFoldDB" id="A0ABD3SPE8"/>
<evidence type="ECO:0000313" key="6">
    <source>
        <dbReference type="Proteomes" id="UP001530377"/>
    </source>
</evidence>
<gene>
    <name evidence="5" type="ORF">ACHAXA_011268</name>
</gene>
<dbReference type="PROSITE" id="PS50893">
    <property type="entry name" value="ABC_TRANSPORTER_2"/>
    <property type="match status" value="1"/>
</dbReference>
<dbReference type="GO" id="GO:0005524">
    <property type="term" value="F:ATP binding"/>
    <property type="evidence" value="ECO:0007669"/>
    <property type="project" value="UniProtKB-KW"/>
</dbReference>
<evidence type="ECO:0000256" key="1">
    <source>
        <dbReference type="ARBA" id="ARBA00022741"/>
    </source>
</evidence>
<dbReference type="Pfam" id="PF00005">
    <property type="entry name" value="ABC_tran"/>
    <property type="match status" value="1"/>
</dbReference>
<keyword evidence="3" id="KW-0812">Transmembrane</keyword>
<dbReference type="InterPro" id="IPR017871">
    <property type="entry name" value="ABC_transporter-like_CS"/>
</dbReference>
<dbReference type="EMBL" id="JALLPB020000021">
    <property type="protein sequence ID" value="KAL3826459.1"/>
    <property type="molecule type" value="Genomic_DNA"/>
</dbReference>
<keyword evidence="3" id="KW-1133">Transmembrane helix</keyword>
<keyword evidence="2" id="KW-0067">ATP-binding</keyword>
<dbReference type="InterPro" id="IPR005226">
    <property type="entry name" value="UPF0014_fam"/>
</dbReference>
<dbReference type="SUPFAM" id="SSF52540">
    <property type="entry name" value="P-loop containing nucleoside triphosphate hydrolases"/>
    <property type="match status" value="1"/>
</dbReference>